<dbReference type="AlphaFoldDB" id="A0A2P9HHZ3"/>
<evidence type="ECO:0000313" key="1">
    <source>
        <dbReference type="EMBL" id="SPL63724.1"/>
    </source>
</evidence>
<reference evidence="2" key="1">
    <citation type="submission" date="2017-12" db="EMBL/GenBank/DDBJ databases">
        <authorList>
            <person name="Diaz M."/>
        </authorList>
    </citation>
    <scope>NUCLEOTIDE SEQUENCE [LARGE SCALE GENOMIC DNA]</scope>
    <source>
        <strain evidence="2">FI11154</strain>
    </source>
</reference>
<organism evidence="1 2">
    <name type="scientific">Ochrobactrum soli</name>
    <dbReference type="NCBI Taxonomy" id="2448455"/>
    <lineage>
        <taxon>Bacteria</taxon>
        <taxon>Pseudomonadati</taxon>
        <taxon>Pseudomonadota</taxon>
        <taxon>Alphaproteobacteria</taxon>
        <taxon>Hyphomicrobiales</taxon>
        <taxon>Brucellaceae</taxon>
        <taxon>Brucella/Ochrobactrum group</taxon>
        <taxon>Ochrobactrum</taxon>
    </lineage>
</organism>
<dbReference type="EMBL" id="OOFM01000004">
    <property type="protein sequence ID" value="SPL63724.1"/>
    <property type="molecule type" value="Genomic_DNA"/>
</dbReference>
<gene>
    <name evidence="1" type="ORF">OHAE_3656</name>
</gene>
<accession>A0A2P9HHZ3</accession>
<proteinExistence type="predicted"/>
<evidence type="ECO:0000313" key="2">
    <source>
        <dbReference type="Proteomes" id="UP000246073"/>
    </source>
</evidence>
<name>A0A2P9HHZ3_9HYPH</name>
<sequence>MLLLRREGPDAAHTVCPAISASLATRRHYAAQLHPSAGVNTRWCLHGEVREMAPLNLTLAKLPDMML</sequence>
<dbReference type="Proteomes" id="UP000246073">
    <property type="component" value="Unassembled WGS sequence"/>
</dbReference>
<protein>
    <submittedName>
        <fullName evidence="1">Uncharacterized protein</fullName>
    </submittedName>
</protein>